<dbReference type="NCBIfam" id="TIGR03019">
    <property type="entry name" value="pepcterm_femAB"/>
    <property type="match status" value="1"/>
</dbReference>
<reference evidence="2 3" key="1">
    <citation type="submission" date="2018-11" db="EMBL/GenBank/DDBJ databases">
        <title>Genomic Encyclopedia of Type Strains, Phase IV (KMG-IV): sequencing the most valuable type-strain genomes for metagenomic binning, comparative biology and taxonomic classification.</title>
        <authorList>
            <person name="Goeker M."/>
        </authorList>
    </citation>
    <scope>NUCLEOTIDE SEQUENCE [LARGE SCALE GENOMIC DNA]</scope>
    <source>
        <strain evidence="2 3">DSM 100275</strain>
    </source>
</reference>
<dbReference type="EMBL" id="RJVI01000001">
    <property type="protein sequence ID" value="ROR34741.1"/>
    <property type="molecule type" value="Genomic_DNA"/>
</dbReference>
<dbReference type="AlphaFoldDB" id="A0A3N1Y889"/>
<dbReference type="InterPro" id="IPR050644">
    <property type="entry name" value="PG_Glycine_Bridge_Synth"/>
</dbReference>
<evidence type="ECO:0000313" key="3">
    <source>
        <dbReference type="Proteomes" id="UP000276634"/>
    </source>
</evidence>
<sequence length="348" mass="39947">MLAEVRPQLVVRTLDDAAAARWDAFVEACPEATFFHRAGWRRVLEEAFGHPTWYLYAERGGEIQGVLPLARIRSRLFADALISTPFCVYGGAAARDETARAALEARAAALAEELGVQYLELRNRAPRRPEWHRRPHYVTFRKVIDPDPEVNLRAVPRKQRAMIRKGIEAGLEAEVVEETDTLHAVYAESVRNLGTPVFHRRYLRLLKETFGEACEVRLVRHRGEVVAGVMSFYFRDEVLPYYGGGRAAARDLKANDFMYWSLMADACRRGVRVFDYGRSKVDSGSYRFKKHWGFTPEPLHYEVLPVRARRIPDVSPRNPRYRLFIAAWRRLPLAVANRLGPWLARDLG</sequence>
<accession>A0A3N1Y889</accession>
<keyword evidence="3" id="KW-1185">Reference proteome</keyword>
<protein>
    <submittedName>
        <fullName evidence="2">FemAB-related protein (PEP-CTERM system-associated)</fullName>
    </submittedName>
</protein>
<gene>
    <name evidence="2" type="ORF">EDC57_0645</name>
</gene>
<dbReference type="InterPro" id="IPR038740">
    <property type="entry name" value="BioF2-like_GNAT_dom"/>
</dbReference>
<comment type="caution">
    <text evidence="2">The sequence shown here is derived from an EMBL/GenBank/DDBJ whole genome shotgun (WGS) entry which is preliminary data.</text>
</comment>
<dbReference type="OrthoDB" id="9773932at2"/>
<name>A0A3N1Y889_9GAMM</name>
<feature type="domain" description="BioF2-like acetyltransferase" evidence="1">
    <location>
        <begin position="157"/>
        <end position="290"/>
    </location>
</feature>
<dbReference type="RefSeq" id="WP_123400164.1">
    <property type="nucleotide sequence ID" value="NZ_RJVI01000001.1"/>
</dbReference>
<proteinExistence type="predicted"/>
<dbReference type="Pfam" id="PF13480">
    <property type="entry name" value="Acetyltransf_6"/>
    <property type="match status" value="1"/>
</dbReference>
<dbReference type="SUPFAM" id="SSF55729">
    <property type="entry name" value="Acyl-CoA N-acyltransferases (Nat)"/>
    <property type="match status" value="2"/>
</dbReference>
<dbReference type="InterPro" id="IPR016181">
    <property type="entry name" value="Acyl_CoA_acyltransferase"/>
</dbReference>
<dbReference type="PANTHER" id="PTHR36174:SF1">
    <property type="entry name" value="LIPID II:GLYCINE GLYCYLTRANSFERASE"/>
    <property type="match status" value="1"/>
</dbReference>
<evidence type="ECO:0000313" key="2">
    <source>
        <dbReference type="EMBL" id="ROR34741.1"/>
    </source>
</evidence>
<dbReference type="Gene3D" id="3.40.630.30">
    <property type="match status" value="1"/>
</dbReference>
<evidence type="ECO:0000259" key="1">
    <source>
        <dbReference type="Pfam" id="PF13480"/>
    </source>
</evidence>
<dbReference type="InterPro" id="IPR017469">
    <property type="entry name" value="PEP-CTERM_FemAB-rel"/>
</dbReference>
<dbReference type="PANTHER" id="PTHR36174">
    <property type="entry name" value="LIPID II:GLYCINE GLYCYLTRANSFERASE"/>
    <property type="match status" value="1"/>
</dbReference>
<dbReference type="Proteomes" id="UP000276634">
    <property type="component" value="Unassembled WGS sequence"/>
</dbReference>
<organism evidence="2 3">
    <name type="scientific">Inmirania thermothiophila</name>
    <dbReference type="NCBI Taxonomy" id="1750597"/>
    <lineage>
        <taxon>Bacteria</taxon>
        <taxon>Pseudomonadati</taxon>
        <taxon>Pseudomonadota</taxon>
        <taxon>Gammaproteobacteria</taxon>
        <taxon>Chromatiales</taxon>
        <taxon>Ectothiorhodospiraceae</taxon>
        <taxon>Inmirania</taxon>
    </lineage>
</organism>